<protein>
    <recommendedName>
        <fullName evidence="3">Tick transposon</fullName>
    </recommendedName>
</protein>
<name>A0A9J6HDY2_HAELO</name>
<dbReference type="Proteomes" id="UP000821853">
    <property type="component" value="Unassembled WGS sequence"/>
</dbReference>
<evidence type="ECO:0000313" key="1">
    <source>
        <dbReference type="EMBL" id="KAH9385053.1"/>
    </source>
</evidence>
<reference evidence="1 2" key="1">
    <citation type="journal article" date="2020" name="Cell">
        <title>Large-Scale Comparative Analyses of Tick Genomes Elucidate Their Genetic Diversity and Vector Capacities.</title>
        <authorList>
            <consortium name="Tick Genome and Microbiome Consortium (TIGMIC)"/>
            <person name="Jia N."/>
            <person name="Wang J."/>
            <person name="Shi W."/>
            <person name="Du L."/>
            <person name="Sun Y."/>
            <person name="Zhan W."/>
            <person name="Jiang J.F."/>
            <person name="Wang Q."/>
            <person name="Zhang B."/>
            <person name="Ji P."/>
            <person name="Bell-Sakyi L."/>
            <person name="Cui X.M."/>
            <person name="Yuan T.T."/>
            <person name="Jiang B.G."/>
            <person name="Yang W.F."/>
            <person name="Lam T.T."/>
            <person name="Chang Q.C."/>
            <person name="Ding S.J."/>
            <person name="Wang X.J."/>
            <person name="Zhu J.G."/>
            <person name="Ruan X.D."/>
            <person name="Zhao L."/>
            <person name="Wei J.T."/>
            <person name="Ye R.Z."/>
            <person name="Que T.C."/>
            <person name="Du C.H."/>
            <person name="Zhou Y.H."/>
            <person name="Cheng J.X."/>
            <person name="Dai P.F."/>
            <person name="Guo W.B."/>
            <person name="Han X.H."/>
            <person name="Huang E.J."/>
            <person name="Li L.F."/>
            <person name="Wei W."/>
            <person name="Gao Y.C."/>
            <person name="Liu J.Z."/>
            <person name="Shao H.Z."/>
            <person name="Wang X."/>
            <person name="Wang C.C."/>
            <person name="Yang T.C."/>
            <person name="Huo Q.B."/>
            <person name="Li W."/>
            <person name="Chen H.Y."/>
            <person name="Chen S.E."/>
            <person name="Zhou L.G."/>
            <person name="Ni X.B."/>
            <person name="Tian J.H."/>
            <person name="Sheng Y."/>
            <person name="Liu T."/>
            <person name="Pan Y.S."/>
            <person name="Xia L.Y."/>
            <person name="Li J."/>
            <person name="Zhao F."/>
            <person name="Cao W.C."/>
        </authorList>
    </citation>
    <scope>NUCLEOTIDE SEQUENCE [LARGE SCALE GENOMIC DNA]</scope>
    <source>
        <strain evidence="1">HaeL-2018</strain>
    </source>
</reference>
<dbReference type="AlphaFoldDB" id="A0A9J6HDY2"/>
<evidence type="ECO:0000313" key="2">
    <source>
        <dbReference type="Proteomes" id="UP000821853"/>
    </source>
</evidence>
<evidence type="ECO:0008006" key="3">
    <source>
        <dbReference type="Google" id="ProtNLM"/>
    </source>
</evidence>
<comment type="caution">
    <text evidence="1">The sequence shown here is derived from an EMBL/GenBank/DDBJ whole genome shotgun (WGS) entry which is preliminary data.</text>
</comment>
<dbReference type="OMA" id="CLAPRHF"/>
<dbReference type="VEuPathDB" id="VectorBase:HLOH_058700"/>
<gene>
    <name evidence="1" type="ORF">HPB48_027091</name>
</gene>
<organism evidence="1 2">
    <name type="scientific">Haemaphysalis longicornis</name>
    <name type="common">Bush tick</name>
    <dbReference type="NCBI Taxonomy" id="44386"/>
    <lineage>
        <taxon>Eukaryota</taxon>
        <taxon>Metazoa</taxon>
        <taxon>Ecdysozoa</taxon>
        <taxon>Arthropoda</taxon>
        <taxon>Chelicerata</taxon>
        <taxon>Arachnida</taxon>
        <taxon>Acari</taxon>
        <taxon>Parasitiformes</taxon>
        <taxon>Ixodida</taxon>
        <taxon>Ixodoidea</taxon>
        <taxon>Ixodidae</taxon>
        <taxon>Haemaphysalinae</taxon>
        <taxon>Haemaphysalis</taxon>
    </lineage>
</organism>
<dbReference type="EMBL" id="JABSTR010003787">
    <property type="protein sequence ID" value="KAH9385053.1"/>
    <property type="molecule type" value="Genomic_DNA"/>
</dbReference>
<proteinExistence type="predicted"/>
<sequence length="166" mass="18842">MLKKITGEVENALRMFRRILNRNRGISEECAIRLIHAFVLCHISYFAAMLNWKKTVEERLDTMIRLFFKVALGLPINASTDLLKLGVHNTFSEIAEAQHAVQVGRLSGTREGRDILVTLGFLPNRIRRVLNTLAEKSETPSWSVLSPEKTTLSLIKEGDCLAPRHF</sequence>
<accession>A0A9J6HDY2</accession>
<keyword evidence="2" id="KW-1185">Reference proteome</keyword>
<dbReference type="OrthoDB" id="6507858at2759"/>